<keyword evidence="9" id="KW-0143">Chaperone</keyword>
<dbReference type="AlphaFoldDB" id="A0AA35NLU7"/>
<keyword evidence="6" id="KW-0256">Endoplasmic reticulum</keyword>
<gene>
    <name evidence="14" type="primary">SUVC13G3460</name>
    <name evidence="14" type="ORF">SUVC_13G3460</name>
</gene>
<feature type="chain" id="PRO_5041350470" description="Scj1p" evidence="11">
    <location>
        <begin position="22"/>
        <end position="375"/>
    </location>
</feature>
<accession>A0AA35NLU7</accession>
<feature type="signal peptide" evidence="11">
    <location>
        <begin position="1"/>
        <end position="21"/>
    </location>
</feature>
<dbReference type="Gene3D" id="2.10.230.10">
    <property type="entry name" value="Heat shock protein DnaJ, cysteine-rich domain"/>
    <property type="match status" value="1"/>
</dbReference>
<dbReference type="FunFam" id="2.10.230.10:FF:000002">
    <property type="entry name" value="Molecular chaperone DnaJ"/>
    <property type="match status" value="1"/>
</dbReference>
<dbReference type="InterPro" id="IPR044713">
    <property type="entry name" value="DNJA1/2-like"/>
</dbReference>
<dbReference type="Pfam" id="PF01556">
    <property type="entry name" value="DnaJ_C"/>
    <property type="match status" value="1"/>
</dbReference>
<dbReference type="Proteomes" id="UP001162090">
    <property type="component" value="Chromosome 13"/>
</dbReference>
<evidence type="ECO:0000256" key="5">
    <source>
        <dbReference type="ARBA" id="ARBA00022771"/>
    </source>
</evidence>
<dbReference type="SUPFAM" id="SSF49493">
    <property type="entry name" value="HSP40/DnaJ peptide-binding domain"/>
    <property type="match status" value="2"/>
</dbReference>
<evidence type="ECO:0000256" key="7">
    <source>
        <dbReference type="ARBA" id="ARBA00022833"/>
    </source>
</evidence>
<dbReference type="InterPro" id="IPR002939">
    <property type="entry name" value="DnaJ_C"/>
</dbReference>
<feature type="zinc finger region" description="CR-type" evidence="10">
    <location>
        <begin position="154"/>
        <end position="235"/>
    </location>
</feature>
<dbReference type="InterPro" id="IPR008971">
    <property type="entry name" value="HSP40/DnaJ_pept-bd"/>
</dbReference>
<dbReference type="InterPro" id="IPR036410">
    <property type="entry name" value="HSP_DnaJ_Cys-rich_dom_sf"/>
</dbReference>
<dbReference type="Pfam" id="PF00684">
    <property type="entry name" value="DnaJ_CXXCXGXG"/>
    <property type="match status" value="1"/>
</dbReference>
<dbReference type="EMBL" id="OX365924">
    <property type="protein sequence ID" value="CAI4048911.1"/>
    <property type="molecule type" value="Genomic_DNA"/>
</dbReference>
<dbReference type="Gene3D" id="1.10.287.110">
    <property type="entry name" value="DnaJ domain"/>
    <property type="match status" value="1"/>
</dbReference>
<protein>
    <recommendedName>
        <fullName evidence="16">Scj1p</fullName>
    </recommendedName>
</protein>
<dbReference type="GO" id="GO:0005783">
    <property type="term" value="C:endoplasmic reticulum"/>
    <property type="evidence" value="ECO:0007669"/>
    <property type="project" value="UniProtKB-SubCell"/>
</dbReference>
<dbReference type="PROSITE" id="PS00636">
    <property type="entry name" value="DNAJ_1"/>
    <property type="match status" value="1"/>
</dbReference>
<evidence type="ECO:0000256" key="2">
    <source>
        <dbReference type="ARBA" id="ARBA00022448"/>
    </source>
</evidence>
<dbReference type="GO" id="GO:0051082">
    <property type="term" value="F:unfolded protein binding"/>
    <property type="evidence" value="ECO:0007669"/>
    <property type="project" value="InterPro"/>
</dbReference>
<dbReference type="GO" id="GO:0008270">
    <property type="term" value="F:zinc ion binding"/>
    <property type="evidence" value="ECO:0007669"/>
    <property type="project" value="UniProtKB-KW"/>
</dbReference>
<dbReference type="SUPFAM" id="SSF57938">
    <property type="entry name" value="DnaJ/Hsp40 cysteine-rich domain"/>
    <property type="match status" value="1"/>
</dbReference>
<evidence type="ECO:0000259" key="12">
    <source>
        <dbReference type="PROSITE" id="PS50076"/>
    </source>
</evidence>
<sequence length="375" mass="41296">MVAMFYIRVILSLLLLPLILAQDYYAILDIGKDASEKEIKSAYRQLSKKYHPDKNAGSDEAHHKFIEIGEAYEVLSDPEKKKIYDQFGADAVKNGGGGAGGPGGGGFHDPFDIFERMFQGGQGGPGGGFGQRQRQRGPTIKVHENLSLKQFYSGTSIEFTLSLNDECDGCHGSGSADGKLAQCPDCQGRGIIVQVVRMGIMTQQIQQICGRCAGTGQVIKNQCKTCHGKKVTKKNKFFHVDVPPGAPRNYMDTRAGEAEKGPDFDAGDLVIEFREMDTENMGYRRRGHNLYRTEVLSAAEALYGGWERTIEFLDENKPVKLSRPAHAVVSTGEIEVVKGFGMPKGSRDHGDLYIDYVVVMPKALSHEHTMLKDEL</sequence>
<keyword evidence="5 10" id="KW-0863">Zinc-finger</keyword>
<dbReference type="InterPro" id="IPR001623">
    <property type="entry name" value="DnaJ_domain"/>
</dbReference>
<dbReference type="CDD" id="cd06257">
    <property type="entry name" value="DnaJ"/>
    <property type="match status" value="1"/>
</dbReference>
<evidence type="ECO:0000256" key="10">
    <source>
        <dbReference type="PROSITE-ProRule" id="PRU00546"/>
    </source>
</evidence>
<dbReference type="SUPFAM" id="SSF46565">
    <property type="entry name" value="Chaperone J-domain"/>
    <property type="match status" value="1"/>
</dbReference>
<dbReference type="PROSITE" id="PS50076">
    <property type="entry name" value="DNAJ_2"/>
    <property type="match status" value="1"/>
</dbReference>
<evidence type="ECO:0000256" key="3">
    <source>
        <dbReference type="ARBA" id="ARBA00022723"/>
    </source>
</evidence>
<proteinExistence type="predicted"/>
<dbReference type="Pfam" id="PF00226">
    <property type="entry name" value="DnaJ"/>
    <property type="match status" value="1"/>
</dbReference>
<evidence type="ECO:0000256" key="8">
    <source>
        <dbReference type="ARBA" id="ARBA00022927"/>
    </source>
</evidence>
<organism evidence="14 15">
    <name type="scientific">Saccharomyces uvarum</name>
    <name type="common">Yeast</name>
    <name type="synonym">Saccharomyces bayanus var. uvarum</name>
    <dbReference type="NCBI Taxonomy" id="230603"/>
    <lineage>
        <taxon>Eukaryota</taxon>
        <taxon>Fungi</taxon>
        <taxon>Dikarya</taxon>
        <taxon>Ascomycota</taxon>
        <taxon>Saccharomycotina</taxon>
        <taxon>Saccharomycetes</taxon>
        <taxon>Saccharomycetales</taxon>
        <taxon>Saccharomycetaceae</taxon>
        <taxon>Saccharomyces</taxon>
    </lineage>
</organism>
<evidence type="ECO:0000259" key="13">
    <source>
        <dbReference type="PROSITE" id="PS51188"/>
    </source>
</evidence>
<keyword evidence="2" id="KW-0813">Transport</keyword>
<evidence type="ECO:0000256" key="1">
    <source>
        <dbReference type="ARBA" id="ARBA00004240"/>
    </source>
</evidence>
<feature type="domain" description="J" evidence="12">
    <location>
        <begin position="23"/>
        <end position="88"/>
    </location>
</feature>
<evidence type="ECO:0008006" key="16">
    <source>
        <dbReference type="Google" id="ProtNLM"/>
    </source>
</evidence>
<dbReference type="PANTHER" id="PTHR43888">
    <property type="entry name" value="DNAJ-LIKE-2, ISOFORM A-RELATED"/>
    <property type="match status" value="1"/>
</dbReference>
<dbReference type="FunFam" id="1.10.287.110:FF:000124">
    <property type="entry name" value="SCJ1p protein"/>
    <property type="match status" value="1"/>
</dbReference>
<reference evidence="14" key="1">
    <citation type="submission" date="2022-10" db="EMBL/GenBank/DDBJ databases">
        <authorList>
            <person name="Byrne P K."/>
        </authorList>
    </citation>
    <scope>NUCLEOTIDE SEQUENCE</scope>
    <source>
        <strain evidence="14">CBS7001</strain>
    </source>
</reference>
<dbReference type="GO" id="GO:0006457">
    <property type="term" value="P:protein folding"/>
    <property type="evidence" value="ECO:0007669"/>
    <property type="project" value="InterPro"/>
</dbReference>
<dbReference type="PROSITE" id="PS51188">
    <property type="entry name" value="ZF_CR"/>
    <property type="match status" value="1"/>
</dbReference>
<dbReference type="GO" id="GO:0030544">
    <property type="term" value="F:Hsp70 protein binding"/>
    <property type="evidence" value="ECO:0007669"/>
    <property type="project" value="InterPro"/>
</dbReference>
<dbReference type="CDD" id="cd10747">
    <property type="entry name" value="DnaJ_C"/>
    <property type="match status" value="1"/>
</dbReference>
<comment type="subcellular location">
    <subcellularLocation>
        <location evidence="1">Endoplasmic reticulum</location>
    </subcellularLocation>
</comment>
<dbReference type="SMART" id="SM00271">
    <property type="entry name" value="DnaJ"/>
    <property type="match status" value="1"/>
</dbReference>
<feature type="domain" description="CR-type" evidence="13">
    <location>
        <begin position="154"/>
        <end position="235"/>
    </location>
</feature>
<keyword evidence="4" id="KW-0677">Repeat</keyword>
<keyword evidence="8" id="KW-0653">Protein transport</keyword>
<keyword evidence="11" id="KW-0732">Signal</keyword>
<evidence type="ECO:0000256" key="11">
    <source>
        <dbReference type="SAM" id="SignalP"/>
    </source>
</evidence>
<dbReference type="InterPro" id="IPR018253">
    <property type="entry name" value="DnaJ_domain_CS"/>
</dbReference>
<keyword evidence="7 10" id="KW-0862">Zinc</keyword>
<dbReference type="PRINTS" id="PR00625">
    <property type="entry name" value="JDOMAIN"/>
</dbReference>
<dbReference type="InterPro" id="IPR036869">
    <property type="entry name" value="J_dom_sf"/>
</dbReference>
<dbReference type="InterPro" id="IPR001305">
    <property type="entry name" value="HSP_DnaJ_Cys-rich_dom"/>
</dbReference>
<keyword evidence="3 10" id="KW-0479">Metal-binding</keyword>
<dbReference type="GO" id="GO:0051603">
    <property type="term" value="P:proteolysis involved in protein catabolic process"/>
    <property type="evidence" value="ECO:0007669"/>
    <property type="project" value="UniProtKB-ARBA"/>
</dbReference>
<name>A0AA35NLU7_SACUV</name>
<dbReference type="GO" id="GO:0015031">
    <property type="term" value="P:protein transport"/>
    <property type="evidence" value="ECO:0007669"/>
    <property type="project" value="UniProtKB-KW"/>
</dbReference>
<evidence type="ECO:0000313" key="14">
    <source>
        <dbReference type="EMBL" id="CAI4048911.1"/>
    </source>
</evidence>
<dbReference type="Gene3D" id="2.60.260.20">
    <property type="entry name" value="Urease metallochaperone UreE, N-terminal domain"/>
    <property type="match status" value="2"/>
</dbReference>
<dbReference type="CDD" id="cd10719">
    <property type="entry name" value="DnaJ_zf"/>
    <property type="match status" value="1"/>
</dbReference>
<evidence type="ECO:0000256" key="6">
    <source>
        <dbReference type="ARBA" id="ARBA00022824"/>
    </source>
</evidence>
<evidence type="ECO:0000313" key="15">
    <source>
        <dbReference type="Proteomes" id="UP001162090"/>
    </source>
</evidence>
<evidence type="ECO:0000256" key="4">
    <source>
        <dbReference type="ARBA" id="ARBA00022737"/>
    </source>
</evidence>
<evidence type="ECO:0000256" key="9">
    <source>
        <dbReference type="ARBA" id="ARBA00023186"/>
    </source>
</evidence>